<dbReference type="Gramene" id="PGSC0003DMT400088834">
    <property type="protein sequence ID" value="PGSC0003DMT400088834"/>
    <property type="gene ID" value="PGSC0003DMG400038405"/>
</dbReference>
<reference evidence="2" key="1">
    <citation type="journal article" date="2011" name="Nature">
        <title>Genome sequence and analysis of the tuber crop potato.</title>
        <authorList>
            <consortium name="The Potato Genome Sequencing Consortium"/>
        </authorList>
    </citation>
    <scope>NUCLEOTIDE SEQUENCE [LARGE SCALE GENOMIC DNA]</scope>
    <source>
        <strain evidence="2">cv. DM1-3 516 R44</strain>
    </source>
</reference>
<sequence>MQAFGAGFLQPGRGPCSGVRTVVVGSTRLKVTTNKREKSEKGRFKCLRGFKLGFEVGDCDCGLLNGSSVAFRHTNLDRLPHFGINMGSVTTFWHKYWIGYHDPVSTLVYAKYTESRRTTYSLRSRTELNFAENE</sequence>
<dbReference type="Proteomes" id="UP000011115">
    <property type="component" value="Unassembled WGS sequence"/>
</dbReference>
<dbReference type="EnsemblPlants" id="PGSC0003DMT400088834">
    <property type="protein sequence ID" value="PGSC0003DMT400088834"/>
    <property type="gene ID" value="PGSC0003DMG400038405"/>
</dbReference>
<evidence type="ECO:0000313" key="1">
    <source>
        <dbReference type="EnsemblPlants" id="PGSC0003DMT400088834"/>
    </source>
</evidence>
<dbReference type="AlphaFoldDB" id="M1DGU0"/>
<protein>
    <submittedName>
        <fullName evidence="1">Uncharacterized protein</fullName>
    </submittedName>
</protein>
<dbReference type="PaxDb" id="4113-PGSC0003DMT400088834"/>
<accession>M1DGU0</accession>
<reference evidence="1" key="2">
    <citation type="submission" date="2015-06" db="UniProtKB">
        <authorList>
            <consortium name="EnsemblPlants"/>
        </authorList>
    </citation>
    <scope>IDENTIFICATION</scope>
    <source>
        <strain evidence="1">DM1-3 516 R44</strain>
    </source>
</reference>
<name>M1DGU0_SOLTU</name>
<dbReference type="InParanoid" id="M1DGU0"/>
<keyword evidence="2" id="KW-1185">Reference proteome</keyword>
<organism evidence="1 2">
    <name type="scientific">Solanum tuberosum</name>
    <name type="common">Potato</name>
    <dbReference type="NCBI Taxonomy" id="4113"/>
    <lineage>
        <taxon>Eukaryota</taxon>
        <taxon>Viridiplantae</taxon>
        <taxon>Streptophyta</taxon>
        <taxon>Embryophyta</taxon>
        <taxon>Tracheophyta</taxon>
        <taxon>Spermatophyta</taxon>
        <taxon>Magnoliopsida</taxon>
        <taxon>eudicotyledons</taxon>
        <taxon>Gunneridae</taxon>
        <taxon>Pentapetalae</taxon>
        <taxon>asterids</taxon>
        <taxon>lamiids</taxon>
        <taxon>Solanales</taxon>
        <taxon>Solanaceae</taxon>
        <taxon>Solanoideae</taxon>
        <taxon>Solaneae</taxon>
        <taxon>Solanum</taxon>
    </lineage>
</organism>
<dbReference type="HOGENOM" id="CLU_1899903_0_0_1"/>
<proteinExistence type="predicted"/>
<evidence type="ECO:0000313" key="2">
    <source>
        <dbReference type="Proteomes" id="UP000011115"/>
    </source>
</evidence>